<dbReference type="AlphaFoldDB" id="A0AAW1NN43"/>
<comment type="similarity">
    <text evidence="2">Belongs to the bacterial ribosomal protein bL21 family.</text>
</comment>
<dbReference type="GO" id="GO:0019843">
    <property type="term" value="F:rRNA binding"/>
    <property type="evidence" value="ECO:0007669"/>
    <property type="project" value="UniProtKB-KW"/>
</dbReference>
<reference evidence="9 10" key="1">
    <citation type="journal article" date="2024" name="Nat. Commun.">
        <title>Phylogenomics reveals the evolutionary origins of lichenization in chlorophyte algae.</title>
        <authorList>
            <person name="Puginier C."/>
            <person name="Libourel C."/>
            <person name="Otte J."/>
            <person name="Skaloud P."/>
            <person name="Haon M."/>
            <person name="Grisel S."/>
            <person name="Petersen M."/>
            <person name="Berrin J.G."/>
            <person name="Delaux P.M."/>
            <person name="Dal Grande F."/>
            <person name="Keller J."/>
        </authorList>
    </citation>
    <scope>NUCLEOTIDE SEQUENCE [LARGE SCALE GENOMIC DNA]</scope>
    <source>
        <strain evidence="9 10">SAG 2036</strain>
    </source>
</reference>
<dbReference type="GO" id="GO:0009536">
    <property type="term" value="C:plastid"/>
    <property type="evidence" value="ECO:0007669"/>
    <property type="project" value="UniProtKB-SubCell"/>
</dbReference>
<keyword evidence="3" id="KW-0934">Plastid</keyword>
<evidence type="ECO:0000256" key="8">
    <source>
        <dbReference type="SAM" id="MobiDB-lite"/>
    </source>
</evidence>
<gene>
    <name evidence="9" type="ORF">WJX73_001167</name>
</gene>
<protein>
    <recommendedName>
        <fullName evidence="11">50S ribosomal protein L21, chloroplastic</fullName>
    </recommendedName>
</protein>
<dbReference type="GO" id="GO:0005762">
    <property type="term" value="C:mitochondrial large ribosomal subunit"/>
    <property type="evidence" value="ECO:0007669"/>
    <property type="project" value="TreeGrafter"/>
</dbReference>
<dbReference type="Pfam" id="PF00829">
    <property type="entry name" value="Ribosomal_L21p"/>
    <property type="match status" value="1"/>
</dbReference>
<dbReference type="InterPro" id="IPR028909">
    <property type="entry name" value="bL21-like"/>
</dbReference>
<proteinExistence type="inferred from homology"/>
<evidence type="ECO:0000256" key="5">
    <source>
        <dbReference type="ARBA" id="ARBA00022884"/>
    </source>
</evidence>
<evidence type="ECO:0000313" key="10">
    <source>
        <dbReference type="Proteomes" id="UP001465755"/>
    </source>
</evidence>
<dbReference type="InterPro" id="IPR001787">
    <property type="entry name" value="Ribosomal_bL21"/>
</dbReference>
<evidence type="ECO:0000256" key="7">
    <source>
        <dbReference type="ARBA" id="ARBA00023274"/>
    </source>
</evidence>
<evidence type="ECO:0008006" key="11">
    <source>
        <dbReference type="Google" id="ProtNLM"/>
    </source>
</evidence>
<accession>A0AAW1NN43</accession>
<dbReference type="SUPFAM" id="SSF141091">
    <property type="entry name" value="L21p-like"/>
    <property type="match status" value="1"/>
</dbReference>
<evidence type="ECO:0000256" key="2">
    <source>
        <dbReference type="ARBA" id="ARBA00008563"/>
    </source>
</evidence>
<dbReference type="PANTHER" id="PTHR21349:SF7">
    <property type="entry name" value="LARGE RIBOSOMAL SUBUNIT PROTEIN BL21C"/>
    <property type="match status" value="1"/>
</dbReference>
<dbReference type="Proteomes" id="UP001465755">
    <property type="component" value="Unassembled WGS sequence"/>
</dbReference>
<keyword evidence="10" id="KW-1185">Reference proteome</keyword>
<dbReference type="GO" id="GO:0006412">
    <property type="term" value="P:translation"/>
    <property type="evidence" value="ECO:0007669"/>
    <property type="project" value="InterPro"/>
</dbReference>
<dbReference type="HAMAP" id="MF_01363">
    <property type="entry name" value="Ribosomal_bL21"/>
    <property type="match status" value="1"/>
</dbReference>
<keyword evidence="4" id="KW-0699">rRNA-binding</keyword>
<evidence type="ECO:0000256" key="1">
    <source>
        <dbReference type="ARBA" id="ARBA00004474"/>
    </source>
</evidence>
<evidence type="ECO:0000313" key="9">
    <source>
        <dbReference type="EMBL" id="KAK9792688.1"/>
    </source>
</evidence>
<dbReference type="PANTHER" id="PTHR21349">
    <property type="entry name" value="50S RIBOSOMAL PROTEIN L21"/>
    <property type="match status" value="1"/>
</dbReference>
<sequence length="174" mass="19286">MLTQINSPGHTCSRLPGGVPHRLASPVLVGRSQLLSAKPLQKRDVRRQAGEGIRIPEAPASPPPYAVSTDKYAIVELGGHQLFVEEGRWYTVNKLVAEPGSKIQLRRVMGVKSGGNFTVGRPFLDNVTVEADVVEDLKGPKVMIFKYRPKKHYRKKTGHRQPLTKFLVTKIQTA</sequence>
<dbReference type="EMBL" id="JALJOQ010000160">
    <property type="protein sequence ID" value="KAK9792688.1"/>
    <property type="molecule type" value="Genomic_DNA"/>
</dbReference>
<comment type="subcellular location">
    <subcellularLocation>
        <location evidence="1">Plastid</location>
    </subcellularLocation>
</comment>
<dbReference type="InterPro" id="IPR036164">
    <property type="entry name" value="bL21-like_sf"/>
</dbReference>
<evidence type="ECO:0000256" key="6">
    <source>
        <dbReference type="ARBA" id="ARBA00022980"/>
    </source>
</evidence>
<keyword evidence="5" id="KW-0694">RNA-binding</keyword>
<evidence type="ECO:0000256" key="3">
    <source>
        <dbReference type="ARBA" id="ARBA00022640"/>
    </source>
</evidence>
<name>A0AAW1NN43_9CHLO</name>
<dbReference type="InterPro" id="IPR018258">
    <property type="entry name" value="Ribosomal_bL21_CS"/>
</dbReference>
<dbReference type="PROSITE" id="PS01169">
    <property type="entry name" value="RIBOSOMAL_L21"/>
    <property type="match status" value="1"/>
</dbReference>
<comment type="caution">
    <text evidence="9">The sequence shown here is derived from an EMBL/GenBank/DDBJ whole genome shotgun (WGS) entry which is preliminary data.</text>
</comment>
<dbReference type="NCBIfam" id="TIGR00061">
    <property type="entry name" value="L21"/>
    <property type="match status" value="1"/>
</dbReference>
<keyword evidence="6" id="KW-0689">Ribosomal protein</keyword>
<evidence type="ECO:0000256" key="4">
    <source>
        <dbReference type="ARBA" id="ARBA00022730"/>
    </source>
</evidence>
<feature type="region of interest" description="Disordered" evidence="8">
    <location>
        <begin position="40"/>
        <end position="64"/>
    </location>
</feature>
<keyword evidence="7" id="KW-0687">Ribonucleoprotein</keyword>
<organism evidence="9 10">
    <name type="scientific">Symbiochloris irregularis</name>
    <dbReference type="NCBI Taxonomy" id="706552"/>
    <lineage>
        <taxon>Eukaryota</taxon>
        <taxon>Viridiplantae</taxon>
        <taxon>Chlorophyta</taxon>
        <taxon>core chlorophytes</taxon>
        <taxon>Trebouxiophyceae</taxon>
        <taxon>Trebouxiales</taxon>
        <taxon>Trebouxiaceae</taxon>
        <taxon>Symbiochloris</taxon>
    </lineage>
</organism>
<dbReference type="GO" id="GO:0003735">
    <property type="term" value="F:structural constituent of ribosome"/>
    <property type="evidence" value="ECO:0007669"/>
    <property type="project" value="InterPro"/>
</dbReference>